<organism evidence="1">
    <name type="scientific">Solanum lycopersicum</name>
    <name type="common">Tomato</name>
    <name type="synonym">Lycopersicon esculentum</name>
    <dbReference type="NCBI Taxonomy" id="4081"/>
    <lineage>
        <taxon>Eukaryota</taxon>
        <taxon>Viridiplantae</taxon>
        <taxon>Streptophyta</taxon>
        <taxon>Embryophyta</taxon>
        <taxon>Tracheophyta</taxon>
        <taxon>Spermatophyta</taxon>
        <taxon>Magnoliopsida</taxon>
        <taxon>eudicotyledons</taxon>
        <taxon>Gunneridae</taxon>
        <taxon>Pentapetalae</taxon>
        <taxon>asterids</taxon>
        <taxon>lamiids</taxon>
        <taxon>Solanales</taxon>
        <taxon>Solanaceae</taxon>
        <taxon>Solanoideae</taxon>
        <taxon>Solaneae</taxon>
        <taxon>Solanum</taxon>
        <taxon>Solanum subgen. Lycopersicon</taxon>
    </lineage>
</organism>
<dbReference type="Gramene" id="Solyc02g085676.1.1">
    <property type="protein sequence ID" value="Solyc02g085676.1.1"/>
    <property type="gene ID" value="Solyc02g085676.1"/>
</dbReference>
<dbReference type="AlphaFoldDB" id="A0A3Q7FVB0"/>
<name>A0A3Q7FVB0_SOLLC</name>
<accession>A0A3Q7FVB0</accession>
<evidence type="ECO:0000313" key="1">
    <source>
        <dbReference type="EnsemblPlants" id="Solyc02g085676.1.1"/>
    </source>
</evidence>
<reference evidence="1" key="2">
    <citation type="submission" date="2019-01" db="UniProtKB">
        <authorList>
            <consortium name="EnsemblPlants"/>
        </authorList>
    </citation>
    <scope>IDENTIFICATION</scope>
    <source>
        <strain evidence="1">cv. Heinz 1706</strain>
    </source>
</reference>
<sequence length="87" mass="10007">MKEILKFKKYVLFSKNYVVILAGYVKDVQTRLAAEIIICTPSLNFNPVSTRKFCSIYYFTSSSEAVLFFSRNGLVLMGERYVCVEDV</sequence>
<evidence type="ECO:0000313" key="2">
    <source>
        <dbReference type="Proteomes" id="UP000004994"/>
    </source>
</evidence>
<reference evidence="1" key="1">
    <citation type="journal article" date="2012" name="Nature">
        <title>The tomato genome sequence provides insights into fleshy fruit evolution.</title>
        <authorList>
            <consortium name="Tomato Genome Consortium"/>
        </authorList>
    </citation>
    <scope>NUCLEOTIDE SEQUENCE [LARGE SCALE GENOMIC DNA]</scope>
    <source>
        <strain evidence="1">cv. Heinz 1706</strain>
    </source>
</reference>
<keyword evidence="2" id="KW-1185">Reference proteome</keyword>
<proteinExistence type="predicted"/>
<dbReference type="EnsemblPlants" id="Solyc02g085676.1.1">
    <property type="protein sequence ID" value="Solyc02g085676.1.1"/>
    <property type="gene ID" value="Solyc02g085676.1"/>
</dbReference>
<dbReference type="InParanoid" id="A0A3Q7FVB0"/>
<protein>
    <submittedName>
        <fullName evidence="1">Uncharacterized protein</fullName>
    </submittedName>
</protein>
<dbReference type="Proteomes" id="UP000004994">
    <property type="component" value="Chromosome 2"/>
</dbReference>